<dbReference type="InterPro" id="IPR044249">
    <property type="entry name" value="XERICO-like"/>
</dbReference>
<dbReference type="PANTHER" id="PTHR47258:SF1">
    <property type="entry name" value="E3 UBIQUITIN-PROTEIN LIGASE XERICO-RELATED"/>
    <property type="match status" value="1"/>
</dbReference>
<keyword evidence="1" id="KW-1133">Transmembrane helix</keyword>
<dbReference type="SUPFAM" id="SSF57850">
    <property type="entry name" value="RING/U-box"/>
    <property type="match status" value="1"/>
</dbReference>
<dbReference type="Gene3D" id="3.30.40.10">
    <property type="entry name" value="Zinc/RING finger domain, C3HC4 (zinc finger)"/>
    <property type="match status" value="1"/>
</dbReference>
<dbReference type="InterPro" id="IPR013083">
    <property type="entry name" value="Znf_RING/FYVE/PHD"/>
</dbReference>
<dbReference type="PANTHER" id="PTHR47258">
    <property type="match status" value="1"/>
</dbReference>
<evidence type="ECO:0000313" key="2">
    <source>
        <dbReference type="EMBL" id="KAK9005262.1"/>
    </source>
</evidence>
<evidence type="ECO:0000256" key="1">
    <source>
        <dbReference type="SAM" id="Phobius"/>
    </source>
</evidence>
<feature type="transmembrane region" description="Helical" evidence="1">
    <location>
        <begin position="6"/>
        <end position="24"/>
    </location>
</feature>
<accession>A0ABR2QX52</accession>
<sequence>MAIDKLGKYLFCLLLIVSGLKWVWDFLLRYSLFPAAIAGEVSNLNHNCLIDEDDDIRELRCDHLFRQVCLDIWDGYGRSTCPICRSSLTPPQLVSGMEVILFEYCCFDDSGHQETWWLR</sequence>
<dbReference type="Proteomes" id="UP001396334">
    <property type="component" value="Unassembled WGS sequence"/>
</dbReference>
<protein>
    <recommendedName>
        <fullName evidence="4">RING-type domain-containing protein</fullName>
    </recommendedName>
</protein>
<dbReference type="EMBL" id="JBBPBN010000030">
    <property type="protein sequence ID" value="KAK9005262.1"/>
    <property type="molecule type" value="Genomic_DNA"/>
</dbReference>
<name>A0ABR2QX52_9ROSI</name>
<reference evidence="2 3" key="1">
    <citation type="journal article" date="2024" name="G3 (Bethesda)">
        <title>Genome assembly of Hibiscus sabdariffa L. provides insights into metabolisms of medicinal natural products.</title>
        <authorList>
            <person name="Kim T."/>
        </authorList>
    </citation>
    <scope>NUCLEOTIDE SEQUENCE [LARGE SCALE GENOMIC DNA]</scope>
    <source>
        <strain evidence="2">TK-2024</strain>
        <tissue evidence="2">Old leaves</tissue>
    </source>
</reference>
<organism evidence="2 3">
    <name type="scientific">Hibiscus sabdariffa</name>
    <name type="common">roselle</name>
    <dbReference type="NCBI Taxonomy" id="183260"/>
    <lineage>
        <taxon>Eukaryota</taxon>
        <taxon>Viridiplantae</taxon>
        <taxon>Streptophyta</taxon>
        <taxon>Embryophyta</taxon>
        <taxon>Tracheophyta</taxon>
        <taxon>Spermatophyta</taxon>
        <taxon>Magnoliopsida</taxon>
        <taxon>eudicotyledons</taxon>
        <taxon>Gunneridae</taxon>
        <taxon>Pentapetalae</taxon>
        <taxon>rosids</taxon>
        <taxon>malvids</taxon>
        <taxon>Malvales</taxon>
        <taxon>Malvaceae</taxon>
        <taxon>Malvoideae</taxon>
        <taxon>Hibiscus</taxon>
    </lineage>
</organism>
<gene>
    <name evidence="2" type="ORF">V6N11_042705</name>
</gene>
<keyword evidence="3" id="KW-1185">Reference proteome</keyword>
<keyword evidence="1" id="KW-0812">Transmembrane</keyword>
<comment type="caution">
    <text evidence="2">The sequence shown here is derived from an EMBL/GenBank/DDBJ whole genome shotgun (WGS) entry which is preliminary data.</text>
</comment>
<evidence type="ECO:0000313" key="3">
    <source>
        <dbReference type="Proteomes" id="UP001396334"/>
    </source>
</evidence>
<evidence type="ECO:0008006" key="4">
    <source>
        <dbReference type="Google" id="ProtNLM"/>
    </source>
</evidence>
<keyword evidence="1" id="KW-0472">Membrane</keyword>
<proteinExistence type="predicted"/>